<dbReference type="AlphaFoldDB" id="A0A9W4A652"/>
<evidence type="ECO:0000313" key="2">
    <source>
        <dbReference type="Proteomes" id="UP000055316"/>
    </source>
</evidence>
<name>A0A9W4A652_BACTO</name>
<sequence>MVKEKIAKELMVKWLLENKGTNLEEVLKEITSHTYTEKKLKEAN</sequence>
<reference evidence="1 2" key="1">
    <citation type="submission" date="2015-05" db="EMBL/GenBank/DDBJ databases">
        <title>Whole genome sequence of Bacillus thuringiensis serovar tolworthi Pasteur Institute Standard strain.</title>
        <authorList>
            <person name="Kanda K."/>
            <person name="Nakashima K."/>
            <person name="Nagano Y."/>
        </authorList>
    </citation>
    <scope>NUCLEOTIDE SEQUENCE [LARGE SCALE GENOMIC DNA]</scope>
    <source>
        <strain evidence="1 2">Pasteur Institute Standard strain</strain>
    </source>
</reference>
<dbReference type="RefSeq" id="WP_081097533.1">
    <property type="nucleotide sequence ID" value="NZ_AP014864.1"/>
</dbReference>
<dbReference type="Proteomes" id="UP000055316">
    <property type="component" value="Chromosome"/>
</dbReference>
<dbReference type="EMBL" id="AP014864">
    <property type="protein sequence ID" value="BAR82309.1"/>
    <property type="molecule type" value="Genomic_DNA"/>
</dbReference>
<evidence type="ECO:0000313" key="1">
    <source>
        <dbReference type="EMBL" id="BAR82309.1"/>
    </source>
</evidence>
<protein>
    <submittedName>
        <fullName evidence="1">Uncharacterized protein</fullName>
    </submittedName>
</protein>
<proteinExistence type="predicted"/>
<accession>A0A9W4A652</accession>
<organism evidence="1 2">
    <name type="scientific">Bacillus thuringiensis subsp. tolworthi</name>
    <dbReference type="NCBI Taxonomy" id="1442"/>
    <lineage>
        <taxon>Bacteria</taxon>
        <taxon>Bacillati</taxon>
        <taxon>Bacillota</taxon>
        <taxon>Bacilli</taxon>
        <taxon>Bacillales</taxon>
        <taxon>Bacillaceae</taxon>
        <taxon>Bacillus</taxon>
        <taxon>Bacillus cereus group</taxon>
    </lineage>
</organism>
<gene>
    <name evidence="1" type="ORF">KNN_01463</name>
</gene>